<name>A0A956SFG4_UNCEI</name>
<dbReference type="InterPro" id="IPR025965">
    <property type="entry name" value="FlgD/Vpr_Ig-like"/>
</dbReference>
<sequence length="756" mass="79993">MRTSRLSALALSFLPTACLVTLARADLSDAGLVPSWGHPGPQGNPIQDIELVSGTTAYGVGLGGSVIHTSDRGESWSLRSDISTFGVDLYGVHPFDETNLLAVGDAPGIFRSTDGGVTWVEVANPSTGTLYQITDAGDGRLDAAGDQGQVLRSTDDGATWSDIGPGVGTIESHYWADAMEGWVVGKDVAHHTTDGGATWTQFLDFAFFGYHEVIFYNPLEGEVSEDFQTWQTFDGGATWNPVSGNPWPLYQKKTVDLGGGHRLRVTNVEGAELWETFDGGLTWTQVFAQFTVGLLDLERDAGGRIYFPSDVGDLFWSDDLGQTVQNGAARIDLHPARMVGLASTPLGKIHASTQPSSSFIPTSAMWSVDGGNSWTATTAAPGRWTRYTWPTETIGLGVYRADLFRSDDAGATWTVANTLSGLEYTSLFAIDGWVYGGAWDLASGNGSFYLSTDLGLTWNEVDAGLPDKFAAQVITFFDRQTGFVMGRLRQGGDFPRIYFTDDAGANWTPVPVPSSTDLIGGGQWLDTETAVVKAGFEQTWRTTNRGQTWDIVSTVPLQAFAFLGDTGLAVGAFSYGLYYSTDAGMTWNSTPSPMDTSPLSVLSTGHEFIVSGDGSALMRLAPEDVAGIGDGAEEFPGGGSGSGPDGVGDGSGDPGALEGTAGGTAPELRYAGPHPAPGDVALRLVMPAPGSVDVDVIDSSGRRVAALAHGFHSAGEFTIRWDRRDARGAEMPAGVYFVNARSGIGGSDVLRVVLAE</sequence>
<feature type="region of interest" description="Disordered" evidence="1">
    <location>
        <begin position="627"/>
        <end position="673"/>
    </location>
</feature>
<evidence type="ECO:0000256" key="1">
    <source>
        <dbReference type="SAM" id="MobiDB-lite"/>
    </source>
</evidence>
<evidence type="ECO:0000256" key="2">
    <source>
        <dbReference type="SAM" id="SignalP"/>
    </source>
</evidence>
<dbReference type="Gene3D" id="2.130.10.10">
    <property type="entry name" value="YVTN repeat-like/Quinoprotein amine dehydrogenase"/>
    <property type="match status" value="2"/>
</dbReference>
<accession>A0A956SFG4</accession>
<evidence type="ECO:0000313" key="4">
    <source>
        <dbReference type="EMBL" id="MCA9756278.1"/>
    </source>
</evidence>
<dbReference type="Gene3D" id="2.60.40.4070">
    <property type="match status" value="1"/>
</dbReference>
<dbReference type="CDD" id="cd15482">
    <property type="entry name" value="Sialidase_non-viral"/>
    <property type="match status" value="2"/>
</dbReference>
<reference evidence="4" key="2">
    <citation type="journal article" date="2021" name="Microbiome">
        <title>Successional dynamics and alternative stable states in a saline activated sludge microbial community over 9 years.</title>
        <authorList>
            <person name="Wang Y."/>
            <person name="Ye J."/>
            <person name="Ju F."/>
            <person name="Liu L."/>
            <person name="Boyd J.A."/>
            <person name="Deng Y."/>
            <person name="Parks D.H."/>
            <person name="Jiang X."/>
            <person name="Yin X."/>
            <person name="Woodcroft B.J."/>
            <person name="Tyson G.W."/>
            <person name="Hugenholtz P."/>
            <person name="Polz M.F."/>
            <person name="Zhang T."/>
        </authorList>
    </citation>
    <scope>NUCLEOTIDE SEQUENCE</scope>
    <source>
        <strain evidence="4">HKST-UBA02</strain>
    </source>
</reference>
<feature type="compositionally biased region" description="Gly residues" evidence="1">
    <location>
        <begin position="636"/>
        <end position="653"/>
    </location>
</feature>
<protein>
    <recommendedName>
        <fullName evidence="3">FlgD/Vpr Ig-like domain-containing protein</fullName>
    </recommendedName>
</protein>
<dbReference type="InterPro" id="IPR015943">
    <property type="entry name" value="WD40/YVTN_repeat-like_dom_sf"/>
</dbReference>
<dbReference type="InterPro" id="IPR002860">
    <property type="entry name" value="BNR_rpt"/>
</dbReference>
<feature type="chain" id="PRO_5037832793" description="FlgD/Vpr Ig-like domain-containing protein" evidence="2">
    <location>
        <begin position="26"/>
        <end position="756"/>
    </location>
</feature>
<dbReference type="EMBL" id="JAGQHS010000047">
    <property type="protein sequence ID" value="MCA9756278.1"/>
    <property type="molecule type" value="Genomic_DNA"/>
</dbReference>
<dbReference type="Proteomes" id="UP000739538">
    <property type="component" value="Unassembled WGS sequence"/>
</dbReference>
<comment type="caution">
    <text evidence="4">The sequence shown here is derived from an EMBL/GenBank/DDBJ whole genome shotgun (WGS) entry which is preliminary data.</text>
</comment>
<organism evidence="4 5">
    <name type="scientific">Eiseniibacteriota bacterium</name>
    <dbReference type="NCBI Taxonomy" id="2212470"/>
    <lineage>
        <taxon>Bacteria</taxon>
        <taxon>Candidatus Eiseniibacteriota</taxon>
    </lineage>
</organism>
<proteinExistence type="predicted"/>
<feature type="signal peptide" evidence="2">
    <location>
        <begin position="1"/>
        <end position="25"/>
    </location>
</feature>
<dbReference type="SUPFAM" id="SSF110296">
    <property type="entry name" value="Oligoxyloglucan reducing end-specific cellobiohydrolase"/>
    <property type="match status" value="3"/>
</dbReference>
<evidence type="ECO:0000313" key="5">
    <source>
        <dbReference type="Proteomes" id="UP000739538"/>
    </source>
</evidence>
<dbReference type="PANTHER" id="PTHR47199:SF2">
    <property type="entry name" value="PHOTOSYSTEM II STABILITY_ASSEMBLY FACTOR HCF136, CHLOROPLASTIC"/>
    <property type="match status" value="1"/>
</dbReference>
<dbReference type="Pfam" id="PF02012">
    <property type="entry name" value="BNR"/>
    <property type="match status" value="1"/>
</dbReference>
<reference evidence="4" key="1">
    <citation type="submission" date="2020-04" db="EMBL/GenBank/DDBJ databases">
        <authorList>
            <person name="Zhang T."/>
        </authorList>
    </citation>
    <scope>NUCLEOTIDE SEQUENCE</scope>
    <source>
        <strain evidence="4">HKST-UBA02</strain>
    </source>
</reference>
<feature type="domain" description="FlgD/Vpr Ig-like" evidence="3">
    <location>
        <begin position="690"/>
        <end position="741"/>
    </location>
</feature>
<dbReference type="PANTHER" id="PTHR47199">
    <property type="entry name" value="PHOTOSYSTEM II STABILITY/ASSEMBLY FACTOR HCF136, CHLOROPLASTIC"/>
    <property type="match status" value="1"/>
</dbReference>
<dbReference type="Pfam" id="PF13860">
    <property type="entry name" value="FlgD_ig"/>
    <property type="match status" value="1"/>
</dbReference>
<keyword evidence="2" id="KW-0732">Signal</keyword>
<gene>
    <name evidence="4" type="ORF">KDA27_10795</name>
</gene>
<dbReference type="AlphaFoldDB" id="A0A956SFG4"/>
<evidence type="ECO:0000259" key="3">
    <source>
        <dbReference type="Pfam" id="PF13860"/>
    </source>
</evidence>